<dbReference type="InterPro" id="IPR011022">
    <property type="entry name" value="Arrestin_C-like"/>
</dbReference>
<evidence type="ECO:0000259" key="2">
    <source>
        <dbReference type="SMART" id="SM01017"/>
    </source>
</evidence>
<dbReference type="EMBL" id="CP014584">
    <property type="protein sequence ID" value="ANZ73484.1"/>
    <property type="molecule type" value="Genomic_DNA"/>
</dbReference>
<feature type="compositionally biased region" description="Polar residues" evidence="1">
    <location>
        <begin position="210"/>
        <end position="219"/>
    </location>
</feature>
<feature type="region of interest" description="Disordered" evidence="1">
    <location>
        <begin position="801"/>
        <end position="820"/>
    </location>
</feature>
<name>A0A1B2J660_PICPA</name>
<protein>
    <submittedName>
        <fullName evidence="3">BA75_01638T0</fullName>
    </submittedName>
</protein>
<dbReference type="Proteomes" id="UP000094565">
    <property type="component" value="Chromosome 1"/>
</dbReference>
<evidence type="ECO:0000313" key="4">
    <source>
        <dbReference type="Proteomes" id="UP000094565"/>
    </source>
</evidence>
<reference evidence="3 4" key="1">
    <citation type="submission" date="2016-02" db="EMBL/GenBank/DDBJ databases">
        <title>Comparative genomic and transcriptomic foundation for Pichia pastoris.</title>
        <authorList>
            <person name="Love K.R."/>
            <person name="Shah K.A."/>
            <person name="Whittaker C.A."/>
            <person name="Wu J."/>
            <person name="Bartlett M.C."/>
            <person name="Ma D."/>
            <person name="Leeson R.L."/>
            <person name="Priest M."/>
            <person name="Young S.K."/>
            <person name="Love J.C."/>
        </authorList>
    </citation>
    <scope>NUCLEOTIDE SEQUENCE [LARGE SCALE GENOMIC DNA]</scope>
    <source>
        <strain evidence="3 4">ATCC 28485</strain>
    </source>
</reference>
<feature type="region of interest" description="Disordered" evidence="1">
    <location>
        <begin position="202"/>
        <end position="226"/>
    </location>
</feature>
<feature type="region of interest" description="Disordered" evidence="1">
    <location>
        <begin position="13"/>
        <end position="38"/>
    </location>
</feature>
<organism evidence="3 4">
    <name type="scientific">Komagataella pastoris</name>
    <name type="common">Yeast</name>
    <name type="synonym">Pichia pastoris</name>
    <dbReference type="NCBI Taxonomy" id="4922"/>
    <lineage>
        <taxon>Eukaryota</taxon>
        <taxon>Fungi</taxon>
        <taxon>Dikarya</taxon>
        <taxon>Ascomycota</taxon>
        <taxon>Saccharomycotina</taxon>
        <taxon>Pichiomycetes</taxon>
        <taxon>Pichiales</taxon>
        <taxon>Pichiaceae</taxon>
        <taxon>Komagataella</taxon>
    </lineage>
</organism>
<sequence length="820" mass="92643">MAPSLNDIMNLRKQRSNSHVMDTPSAPRNIDSLSSYRSRSVSSNTSLNDLMFDTMPTQQSPPAHSLDRLMSMATVSNIKKKLSLPTSIGPGRKGSINSDLLSVVSTESANKSPSIISETSNYLSVSNSGEHLRKEEQLLINVLASGGFTSQITKMNHVKGSSHLPIELFMCRSENNVYLPYVDPKKFRGSAIENLLQESGDEDYEDRYDNCNSETSRSGTPKPADALETDRLNHSIVVIVKLKKSVLLTPRIRIRYQTLVTAFWPLGYIDEEDKLIHHECYKVAKDVDWDLSLDEANHFIPFKEDSEYSVSDSSGSGDDDGAGVFSIPYNNVRTLELLKVSQYQDYDEDKLKMISDDETRKGGYVYKPGYYCFTLSVMIPNVAPESTNLIYSKLQHQVVAQLQKNLVSNIPEPELSYSMSPRSSELSRFNFLRRKSESVELEPETFKADIPVVRLPPPMGTTTFNKSIYVNKVWGNALNYEVLLPQKYVRLTNSNENATMNLQLKLVPLIKDIQLKRIKINVLERVKYVSKDMTHEYRYGDIPNSKTKSQKERKITLFEIRTRDKSKHESLRTEVIKNCQDDNLLTACFNNGEVKSRKMRQKSDEIVITNPVKVCCPLTFKAAFPGKEHTYGLNPDFTTFTSVVVKHRLQICFRISVPEEGNAEKFHHYEVIIDTPLVLISPDCKDDILTLPDYSENPRSGFSLTSTQKDQEDSENLPTFEEAVLQPSSPLMQPSSSTDMAALQRRLSATDSMMSFTGLDNEFNTIDDVLNNADALSGSIPNEVFFKKDIQFGANLSQFHEDTVGPRDKPPSYEDAIDQK</sequence>
<feature type="domain" description="Arrestin C-terminal-like" evidence="2">
    <location>
        <begin position="474"/>
        <end position="684"/>
    </location>
</feature>
<evidence type="ECO:0000313" key="3">
    <source>
        <dbReference type="EMBL" id="ANZ73484.1"/>
    </source>
</evidence>
<dbReference type="AlphaFoldDB" id="A0A1B2J660"/>
<dbReference type="OrthoDB" id="2333384at2759"/>
<dbReference type="SMART" id="SM01017">
    <property type="entry name" value="Arrestin_C"/>
    <property type="match status" value="1"/>
</dbReference>
<proteinExistence type="predicted"/>
<gene>
    <name evidence="3" type="primary">ECM21</name>
    <name evidence="3" type="ORF">ATY40_BA7501638</name>
</gene>
<evidence type="ECO:0000256" key="1">
    <source>
        <dbReference type="SAM" id="MobiDB-lite"/>
    </source>
</evidence>
<accession>A0A1B2J660</accession>
<keyword evidence="4" id="KW-1185">Reference proteome</keyword>